<dbReference type="EMBL" id="BMTP01000020">
    <property type="protein sequence ID" value="GGU62580.1"/>
    <property type="molecule type" value="Genomic_DNA"/>
</dbReference>
<proteinExistence type="predicted"/>
<name>A0A918I3W8_9ACTN</name>
<accession>A0A918I3W8</accession>
<dbReference type="RefSeq" id="WP_189554347.1">
    <property type="nucleotide sequence ID" value="NZ_BMTP01000020.1"/>
</dbReference>
<organism evidence="1 2">
    <name type="scientific">Streptomyces lavendofoliae</name>
    <dbReference type="NCBI Taxonomy" id="67314"/>
    <lineage>
        <taxon>Bacteria</taxon>
        <taxon>Bacillati</taxon>
        <taxon>Actinomycetota</taxon>
        <taxon>Actinomycetes</taxon>
        <taxon>Kitasatosporales</taxon>
        <taxon>Streptomycetaceae</taxon>
        <taxon>Streptomyces</taxon>
    </lineage>
</organism>
<evidence type="ECO:0000313" key="1">
    <source>
        <dbReference type="EMBL" id="GGU62580.1"/>
    </source>
</evidence>
<dbReference type="Proteomes" id="UP000636661">
    <property type="component" value="Unassembled WGS sequence"/>
</dbReference>
<evidence type="ECO:0000313" key="2">
    <source>
        <dbReference type="Proteomes" id="UP000636661"/>
    </source>
</evidence>
<sequence>MSKQTAVQDTVNAVAVATQAINDYGLTSPQAQGALDAARQAATTARAAGATDDDFHAARPH</sequence>
<dbReference type="AlphaFoldDB" id="A0A918I3W8"/>
<protein>
    <submittedName>
        <fullName evidence="1">Uncharacterized protein</fullName>
    </submittedName>
</protein>
<comment type="caution">
    <text evidence="1">The sequence shown here is derived from an EMBL/GenBank/DDBJ whole genome shotgun (WGS) entry which is preliminary data.</text>
</comment>
<keyword evidence="2" id="KW-1185">Reference proteome</keyword>
<reference evidence="1" key="2">
    <citation type="submission" date="2020-09" db="EMBL/GenBank/DDBJ databases">
        <authorList>
            <person name="Sun Q."/>
            <person name="Ohkuma M."/>
        </authorList>
    </citation>
    <scope>NUCLEOTIDE SEQUENCE</scope>
    <source>
        <strain evidence="1">JCM 4391</strain>
    </source>
</reference>
<gene>
    <name evidence="1" type="ORF">GCM10010274_59220</name>
</gene>
<reference evidence="1" key="1">
    <citation type="journal article" date="2014" name="Int. J. Syst. Evol. Microbiol.">
        <title>Complete genome sequence of Corynebacterium casei LMG S-19264T (=DSM 44701T), isolated from a smear-ripened cheese.</title>
        <authorList>
            <consortium name="US DOE Joint Genome Institute (JGI-PGF)"/>
            <person name="Walter F."/>
            <person name="Albersmeier A."/>
            <person name="Kalinowski J."/>
            <person name="Ruckert C."/>
        </authorList>
    </citation>
    <scope>NUCLEOTIDE SEQUENCE</scope>
    <source>
        <strain evidence="1">JCM 4391</strain>
    </source>
</reference>